<dbReference type="AlphaFoldDB" id="A0A2G5SCW2"/>
<dbReference type="STRING" id="1611254.A0A2G5SCW2"/>
<feature type="region of interest" description="Disordered" evidence="1">
    <location>
        <begin position="387"/>
        <end position="460"/>
    </location>
</feature>
<protein>
    <recommendedName>
        <fullName evidence="4">Nanos-type domain-containing protein</fullName>
    </recommendedName>
</protein>
<dbReference type="PANTHER" id="PTHR48125">
    <property type="entry name" value="LP07818P1"/>
    <property type="match status" value="1"/>
</dbReference>
<feature type="compositionally biased region" description="Basic residues" evidence="1">
    <location>
        <begin position="410"/>
        <end position="421"/>
    </location>
</feature>
<comment type="caution">
    <text evidence="2">The sequence shown here is derived from an EMBL/GenBank/DDBJ whole genome shotgun (WGS) entry which is preliminary data.</text>
</comment>
<dbReference type="EMBL" id="PDUG01000019">
    <property type="protein sequence ID" value="PIC12721.1"/>
    <property type="molecule type" value="Genomic_DNA"/>
</dbReference>
<gene>
    <name evidence="2" type="ORF">B9Z55_028236</name>
</gene>
<dbReference type="Proteomes" id="UP000230233">
    <property type="component" value="Unassembled WGS sequence"/>
</dbReference>
<proteinExistence type="predicted"/>
<feature type="region of interest" description="Disordered" evidence="1">
    <location>
        <begin position="264"/>
        <end position="292"/>
    </location>
</feature>
<feature type="region of interest" description="Disordered" evidence="1">
    <location>
        <begin position="1"/>
        <end position="77"/>
    </location>
</feature>
<name>A0A2G5SCW2_9PELO</name>
<organism evidence="2 3">
    <name type="scientific">Caenorhabditis nigoni</name>
    <dbReference type="NCBI Taxonomy" id="1611254"/>
    <lineage>
        <taxon>Eukaryota</taxon>
        <taxon>Metazoa</taxon>
        <taxon>Ecdysozoa</taxon>
        <taxon>Nematoda</taxon>
        <taxon>Chromadorea</taxon>
        <taxon>Rhabditida</taxon>
        <taxon>Rhabditina</taxon>
        <taxon>Rhabditomorpha</taxon>
        <taxon>Rhabditoidea</taxon>
        <taxon>Rhabditidae</taxon>
        <taxon>Peloderinae</taxon>
        <taxon>Caenorhabditis</taxon>
    </lineage>
</organism>
<sequence>MSTLTPNDTSSTAGEDEPRTAAAAPALPPPPQFVTDPSGAVMASPYVDTAEGSPHPPVSTDTAEGPPQPPVSTAVSHSLELSPPEPIAETVQESIDNQEIPVDREEYYPGAPLPYCDCHETAEQLRQMNVQWLDFKKIFDDIIQRQPMASTNELLNKNIAISQELKSIIQGFQSDQQRYTQWLMDMEKHFQKLHNDARAVHTDIFTAYNNWSQEADNKIREIKTAADSFAKATKPLEDIQKFLNSVQATARSLNLPVNVTTAASVATSSGPPPAPAPGFPSSEPPQSSLKRKNKKTLRCMLCNTEDHSTKECHVYTTYRQRTDRATAASICMKCLQHFTPDATGEHSNCRRALLPCPHCRSNNVDPLKARHSPIFCPLQADPPPVGTYPQPVGTCPLPAGTPSTSSEPARKRRRKRTGPRSKKTENQPEVLAQQPPAPPKLQPEDLAQQPPAPPKFHFFG</sequence>
<evidence type="ECO:0000313" key="2">
    <source>
        <dbReference type="EMBL" id="PIC12721.1"/>
    </source>
</evidence>
<dbReference type="PANTHER" id="PTHR48125:SF12">
    <property type="entry name" value="AT HOOK TRANSCRIPTION FACTOR FAMILY-RELATED"/>
    <property type="match status" value="1"/>
</dbReference>
<accession>A0A2G5SCW2</accession>
<reference evidence="3" key="1">
    <citation type="submission" date="2017-10" db="EMBL/GenBank/DDBJ databases">
        <title>Rapid genome shrinkage in a self-fertile nematode reveals novel sperm competition proteins.</title>
        <authorList>
            <person name="Yin D."/>
            <person name="Schwarz E.M."/>
            <person name="Thomas C.G."/>
            <person name="Felde R.L."/>
            <person name="Korf I.F."/>
            <person name="Cutter A.D."/>
            <person name="Schartner C.M."/>
            <person name="Ralston E.J."/>
            <person name="Meyer B.J."/>
            <person name="Haag E.S."/>
        </authorList>
    </citation>
    <scope>NUCLEOTIDE SEQUENCE [LARGE SCALE GENOMIC DNA]</scope>
    <source>
        <strain evidence="3">JU1422</strain>
    </source>
</reference>
<keyword evidence="3" id="KW-1185">Reference proteome</keyword>
<evidence type="ECO:0000256" key="1">
    <source>
        <dbReference type="SAM" id="MobiDB-lite"/>
    </source>
</evidence>
<feature type="compositionally biased region" description="Polar residues" evidence="1">
    <location>
        <begin position="1"/>
        <end position="13"/>
    </location>
</feature>
<evidence type="ECO:0008006" key="4">
    <source>
        <dbReference type="Google" id="ProtNLM"/>
    </source>
</evidence>
<evidence type="ECO:0000313" key="3">
    <source>
        <dbReference type="Proteomes" id="UP000230233"/>
    </source>
</evidence>